<gene>
    <name evidence="1" type="ORF">DYB37_010300</name>
</gene>
<proteinExistence type="predicted"/>
<sequence length="710" mass="79387">HTKAAFVPPPADAIEAILLELSKPKKDRVDILAKINLARPYTPKVAMARFTVDTGDALANQSHEAIMSSLFASAQTDTVKSLLSEFVQVTRLGRGGIMVSVTTSNARKALGGQTLSIMGKKYLIPVQEEHPLDPLCFMDIIGVRDNFDATQFYRKLTQLGVDVVYHSHRAVIPGTGCHTNAWRIYFSDAAIPDQLRINGEPINQIKYQRFYYRVYFKGTKGTPFHGVNGVSSHCVDIEVKRPHEEAPDDQTVNTPGPKSSVIGNAITATSKKAKKSTKPMQPKEDVAITESITSEIPPPLRQFDSTLQQFIRPENSTGAIGPVTSEYVSVFEDDAEVDMDTEDTFMDNNQSMEVDVPYQVVSGRKKRKEPTRSPPKTLAEYATPNFFDVLRAYTGGFNNLQWRKDQDIVTMIPTFHRQEISDVTRNQCVTTMHQVQSTLTFDVESMTLERLQTILEDSIKQLHAEELADTDRTFAEAVADNLSDISELVLKGQADRVWTQVQKKHLSANVALHAMAKSHPTQLESVVQLHTWQRWFGASTGRKVQSFSDTYKHFYGKSKLGSSQLQHRREELLADAVNDASGPVPLPRFLIEDALSLFELWLSIMAPTFFQKDAWLLCLTGQPVIWLPSGSGRLLTPNTLLLILRTALGGSILGRLVEYLPNHGLVMQLIAMREWHHVYDEDQTLSVVKAGTDCILRLVQLGLALPARRY</sequence>
<evidence type="ECO:0000313" key="1">
    <source>
        <dbReference type="EMBL" id="RHZ07298.1"/>
    </source>
</evidence>
<dbReference type="VEuPathDB" id="FungiDB:H257_07383"/>
<feature type="non-terminal residue" evidence="1">
    <location>
        <position position="1"/>
    </location>
</feature>
<comment type="caution">
    <text evidence="1">The sequence shown here is derived from an EMBL/GenBank/DDBJ whole genome shotgun (WGS) entry which is preliminary data.</text>
</comment>
<organism evidence="1 2">
    <name type="scientific">Aphanomyces astaci</name>
    <name type="common">Crayfish plague agent</name>
    <dbReference type="NCBI Taxonomy" id="112090"/>
    <lineage>
        <taxon>Eukaryota</taxon>
        <taxon>Sar</taxon>
        <taxon>Stramenopiles</taxon>
        <taxon>Oomycota</taxon>
        <taxon>Saprolegniomycetes</taxon>
        <taxon>Saprolegniales</taxon>
        <taxon>Verrucalvaceae</taxon>
        <taxon>Aphanomyces</taxon>
    </lineage>
</organism>
<dbReference type="Proteomes" id="UP000285430">
    <property type="component" value="Unassembled WGS sequence"/>
</dbReference>
<protein>
    <submittedName>
        <fullName evidence="1">Uncharacterized protein</fullName>
    </submittedName>
</protein>
<name>A0A418E794_APHAT</name>
<dbReference type="VEuPathDB" id="FungiDB:H257_15493"/>
<evidence type="ECO:0000313" key="2">
    <source>
        <dbReference type="Proteomes" id="UP000285430"/>
    </source>
</evidence>
<accession>A0A418E794</accession>
<dbReference type="AlphaFoldDB" id="A0A418E794"/>
<dbReference type="EMBL" id="QUTH01006410">
    <property type="protein sequence ID" value="RHZ07298.1"/>
    <property type="molecule type" value="Genomic_DNA"/>
</dbReference>
<reference evidence="1 2" key="1">
    <citation type="submission" date="2018-08" db="EMBL/GenBank/DDBJ databases">
        <title>Aphanomyces genome sequencing and annotation.</title>
        <authorList>
            <person name="Minardi D."/>
            <person name="Oidtmann B."/>
            <person name="Van Der Giezen M."/>
            <person name="Studholme D.J."/>
        </authorList>
    </citation>
    <scope>NUCLEOTIDE SEQUENCE [LARGE SCALE GENOMIC DNA]</scope>
    <source>
        <strain evidence="1 2">Da</strain>
    </source>
</reference>